<dbReference type="KEGG" id="pgz:C2E15_09265"/>
<organism evidence="4 5">
    <name type="scientific">Mixta gaviniae</name>
    <dbReference type="NCBI Taxonomy" id="665914"/>
    <lineage>
        <taxon>Bacteria</taxon>
        <taxon>Pseudomonadati</taxon>
        <taxon>Pseudomonadota</taxon>
        <taxon>Gammaproteobacteria</taxon>
        <taxon>Enterobacterales</taxon>
        <taxon>Erwiniaceae</taxon>
        <taxon>Mixta</taxon>
    </lineage>
</organism>
<feature type="compositionally biased region" description="Low complexity" evidence="1">
    <location>
        <begin position="267"/>
        <end position="294"/>
    </location>
</feature>
<evidence type="ECO:0000313" key="5">
    <source>
        <dbReference type="Proteomes" id="UP000238365"/>
    </source>
</evidence>
<keyword evidence="2" id="KW-0472">Membrane</keyword>
<evidence type="ECO:0000256" key="2">
    <source>
        <dbReference type="SAM" id="Phobius"/>
    </source>
</evidence>
<sequence>MTARYVSRSDASSISYWTIVISGTSSPAPANYRSDHLKAPVKAGARFPLMKETDMSSRIFISHSSRDRDMAYRLIADLERRGIPCWISSRDIEPGEDYQKSIVDALESAPAMVLLFSDHANNSKEIPREMAIASGKSKPVIPVRIEDVVPRDALAYSLTNAQFLDLFANFDDTMSRLADKLQRQILASQLELNQQPPASAPAPASASAAFRSVSGQSAAKTAAPAAPSKAGSRKGIYIGAGAAVLLVCIGGAAFTFNSEHATAPARQQAAAVTASPARTVAPAPEKSAEPPAVKQTARADSAPSIPPAGSLDELVAQVRQLSPGNRSEALQTSPLLEQQKLSPTQMTTLLSGSVNSARAGLISNLVEYVQRPVTTEDALKMLNGTGDSWAAGVESLQTALPEALSDKEVLALLGNTTNSRRASLLAKLSGGAKAPFEIGTVTAMLRPTGDSRSSALRSIIDLLPHPLPESAFDPLLQTIRNSSRAGVIEALQPALASSVSLDGALALLQGTGDSWISALTTLAPKLPENMTPADATRLLGASANSSRVRGVEAIAPHIASGLKGGDLVSVLRGSADSWYSGLVLLIPHLAPGQDIDSLIALSGPTKDSTRARAIEALANVLPQTLSVDEALKLLNGTGDSRFTAAQVLLPHLSRLNQHDFDAIAAGMSNSQRQRLLGR</sequence>
<accession>A0A2L0IFC6</accession>
<protein>
    <recommendedName>
        <fullName evidence="3">TIR domain-containing protein</fullName>
    </recommendedName>
</protein>
<feature type="region of interest" description="Disordered" evidence="1">
    <location>
        <begin position="267"/>
        <end position="309"/>
    </location>
</feature>
<dbReference type="SUPFAM" id="SSF52200">
    <property type="entry name" value="Toll/Interleukin receptor TIR domain"/>
    <property type="match status" value="1"/>
</dbReference>
<dbReference type="InterPro" id="IPR000157">
    <property type="entry name" value="TIR_dom"/>
</dbReference>
<keyword evidence="5" id="KW-1185">Reference proteome</keyword>
<dbReference type="EMBL" id="CP026377">
    <property type="protein sequence ID" value="AUX93247.1"/>
    <property type="molecule type" value="Genomic_DNA"/>
</dbReference>
<dbReference type="InterPro" id="IPR035897">
    <property type="entry name" value="Toll_tir_struct_dom_sf"/>
</dbReference>
<evidence type="ECO:0000313" key="4">
    <source>
        <dbReference type="EMBL" id="AUX93247.1"/>
    </source>
</evidence>
<proteinExistence type="predicted"/>
<feature type="transmembrane region" description="Helical" evidence="2">
    <location>
        <begin position="236"/>
        <end position="256"/>
    </location>
</feature>
<dbReference type="Proteomes" id="UP000238365">
    <property type="component" value="Chromosome"/>
</dbReference>
<name>A0A2L0IFC6_9GAMM</name>
<dbReference type="PROSITE" id="PS50104">
    <property type="entry name" value="TIR"/>
    <property type="match status" value="1"/>
</dbReference>
<keyword evidence="2" id="KW-0812">Transmembrane</keyword>
<evidence type="ECO:0000256" key="1">
    <source>
        <dbReference type="SAM" id="MobiDB-lite"/>
    </source>
</evidence>
<dbReference type="GO" id="GO:0007165">
    <property type="term" value="P:signal transduction"/>
    <property type="evidence" value="ECO:0007669"/>
    <property type="project" value="InterPro"/>
</dbReference>
<dbReference type="Gene3D" id="3.40.50.10140">
    <property type="entry name" value="Toll/interleukin-1 receptor homology (TIR) domain"/>
    <property type="match status" value="1"/>
</dbReference>
<evidence type="ECO:0000259" key="3">
    <source>
        <dbReference type="PROSITE" id="PS50104"/>
    </source>
</evidence>
<dbReference type="Pfam" id="PF13676">
    <property type="entry name" value="TIR_2"/>
    <property type="match status" value="1"/>
</dbReference>
<dbReference type="AlphaFoldDB" id="A0A2L0IFC6"/>
<feature type="domain" description="TIR" evidence="3">
    <location>
        <begin position="55"/>
        <end position="185"/>
    </location>
</feature>
<gene>
    <name evidence="4" type="ORF">C2E15_09265</name>
</gene>
<reference evidence="4 5" key="1">
    <citation type="submission" date="2018-01" db="EMBL/GenBank/DDBJ databases">
        <title>Complete and assembled Genome of Pantoea gaviniae DSM22758T.</title>
        <authorList>
            <person name="Stevens M.J.A."/>
            <person name="Zurfluh K."/>
            <person name="Stephan R."/>
        </authorList>
    </citation>
    <scope>NUCLEOTIDE SEQUENCE [LARGE SCALE GENOMIC DNA]</scope>
    <source>
        <strain evidence="4 5">DSM 22758</strain>
    </source>
</reference>
<keyword evidence="2" id="KW-1133">Transmembrane helix</keyword>